<keyword evidence="1" id="KW-0175">Coiled coil</keyword>
<dbReference type="Proteomes" id="UP000734343">
    <property type="component" value="Unassembled WGS sequence"/>
</dbReference>
<feature type="domain" description="Rad50/SbcC-type AAA" evidence="2">
    <location>
        <begin position="5"/>
        <end position="228"/>
    </location>
</feature>
<feature type="coiled-coil region" evidence="1">
    <location>
        <begin position="471"/>
        <end position="498"/>
    </location>
</feature>
<dbReference type="InterPro" id="IPR038729">
    <property type="entry name" value="Rad50/SbcC_AAA"/>
</dbReference>
<evidence type="ECO:0000259" key="2">
    <source>
        <dbReference type="Pfam" id="PF13476"/>
    </source>
</evidence>
<dbReference type="InterPro" id="IPR004592">
    <property type="entry name" value="SbcC_gammaproteobac_type"/>
</dbReference>
<feature type="coiled-coil region" evidence="1">
    <location>
        <begin position="636"/>
        <end position="774"/>
    </location>
</feature>
<dbReference type="RefSeq" id="WP_217172826.1">
    <property type="nucleotide sequence ID" value="NZ_JAFMOW010000058.1"/>
</dbReference>
<evidence type="ECO:0000313" key="3">
    <source>
        <dbReference type="EMBL" id="MBU9855359.1"/>
    </source>
</evidence>
<feature type="coiled-coil region" evidence="1">
    <location>
        <begin position="814"/>
        <end position="894"/>
    </location>
</feature>
<keyword evidence="4" id="KW-1185">Reference proteome</keyword>
<comment type="subunit">
    <text evidence="1">Heterodimer of SbcC and SbcD.</text>
</comment>
<name>A0ABS6LTF3_9GAMM</name>
<dbReference type="NCBIfam" id="NF007600">
    <property type="entry name" value="PRK10246.1"/>
    <property type="match status" value="1"/>
</dbReference>
<accession>A0ABS6LTF3</accession>
<dbReference type="PANTHER" id="PTHR32114:SF2">
    <property type="entry name" value="ABC TRANSPORTER ABCH.3"/>
    <property type="match status" value="1"/>
</dbReference>
<keyword evidence="1" id="KW-0255">Endonuclease</keyword>
<comment type="similarity">
    <text evidence="1">Belongs to the SMC family. SbcC subfamily.</text>
</comment>
<organism evidence="3 4">
    <name type="scientific">Rahnella bonaserana</name>
    <dbReference type="NCBI Taxonomy" id="2816248"/>
    <lineage>
        <taxon>Bacteria</taxon>
        <taxon>Pseudomonadati</taxon>
        <taxon>Pseudomonadota</taxon>
        <taxon>Gammaproteobacteria</taxon>
        <taxon>Enterobacterales</taxon>
        <taxon>Yersiniaceae</taxon>
        <taxon>Rahnella</taxon>
    </lineage>
</organism>
<keyword evidence="1" id="KW-0235">DNA replication</keyword>
<dbReference type="Pfam" id="PF13476">
    <property type="entry name" value="AAA_23"/>
    <property type="match status" value="1"/>
</dbReference>
<sequence>MKILSLRLKNLNSLEGEWKIDFTAEPFASNGLFAITGPTGAGKTTLLDAICLALYHQTPRLNITPSQNELMTRHTAESLAEVEFEVKGVGYRAFWSQRRAKNSPDGNLQAPKVELALLADGKILADKVRDKLDAIATLTGLDFGRFTKSMMLSQGQFAAFLNADANDRAELLEELTGTEIYGLLSERVFEQHKEARITLDGLHQRMAGIELLSEEQRQTLEAQLAELNAQEINLSQQAQQRQQDLNWLQQWQQVQQKQQQSQLQLIAAEQENLAAAPQLQQLARSEPAEKLRPLLNDRQRCQDESQRLQQQLTLLTQQQEQQIAQMTPLNLAVEQGQTARQKQAEEQRQMQALIEEKILPLDGEIIQWRKSLTETQQSVTDVQKLVSEHNATLAQMTAERQKLDEENRQHQARQTALTDALNAAQQRQTELEKQHPLTILQKRQTELTQLRPVRQQLFSLSQIFPQLNQRVQQQHKDLAQYQTQLAEEEQRLGTLRLQCQKQLEHLNDVKALHKQEMLIVSLEAERANLQSGKACPLCGSTSHPAIEHYQEVKPSETAQRVEKMQLEFDAAKASGIELAAKIKSLKEQQTRLQIQLEQDQQQLNAHAEKWQQLSAPLNLTFTLHDSADITQWLTARDEEEQQSQALISQHEQLARSLQQAKDALNDALIAQQKVQQQSALLTERVTRLEETQAKSQQDVQRLQKLFAEGEKNLSELTARRHELFGDRVVAQIREHLHQQQQAAEKALSDAQTALQKAQEQRDQLAGQLASTQQQQLQAATRLTQAENAWQQALNASGFTDEAAVKLALLDDVLRQQLQQRKERLQQQLAQAQALRADASQQLEKHRLARPAHLNETDSDLDALTAQQAELSQQLKALQQRLGEVKNQLESDKQRHSGQQALIAQIAQAQLTCDDWGYLNQMIGSSDGAKFRKFAQGLTLDHLVYLANRQLEKLHGRYLLQRKTSDALELQVVDTWQADAVRDTRTLSGGESFLVSLALALALSDLVSDKTRIDSLFLDEGFGTLDADTLDTALDALDSLNASGKTIGVISHVEAMKDRIPVQIKVTKVNGLGVSRLSSEFKV</sequence>
<protein>
    <recommendedName>
        <fullName evidence="1">Nuclease SbcCD subunit C</fullName>
    </recommendedName>
</protein>
<reference evidence="3 4" key="1">
    <citation type="submission" date="2021-03" db="EMBL/GenBank/DDBJ databases">
        <title>Five novel Rahnella species.</title>
        <authorList>
            <person name="Brady C."/>
            <person name="Asselin J."/>
            <person name="Beer S."/>
            <person name="Bruberg M.B."/>
            <person name="Crampton B."/>
            <person name="Venter S."/>
            <person name="Arnold D."/>
            <person name="Denman S."/>
        </authorList>
    </citation>
    <scope>NUCLEOTIDE SEQUENCE [LARGE SCALE GENOMIC DNA]</scope>
    <source>
        <strain evidence="3 4">H11b</strain>
    </source>
</reference>
<comment type="function">
    <text evidence="1">SbcCD cleaves DNA hairpin structures. These structures can inhibit DNA replication and are intermediates in certain DNA recombination reactions. The complex acts as a 3'-&gt;5' double strand exonuclease that can open hairpins. It also has a 5' single-strand endonuclease activity.</text>
</comment>
<gene>
    <name evidence="1 3" type="primary">sbcC</name>
    <name evidence="3" type="ORF">J1778_08690</name>
</gene>
<dbReference type="PANTHER" id="PTHR32114">
    <property type="entry name" value="ABC TRANSPORTER ABCH.3"/>
    <property type="match status" value="1"/>
</dbReference>
<keyword evidence="1" id="KW-0540">Nuclease</keyword>
<dbReference type="NCBIfam" id="TIGR00618">
    <property type="entry name" value="sbcc"/>
    <property type="match status" value="1"/>
</dbReference>
<keyword evidence="1" id="KW-0233">DNA recombination</keyword>
<proteinExistence type="inferred from homology"/>
<dbReference type="GO" id="GO:0004527">
    <property type="term" value="F:exonuclease activity"/>
    <property type="evidence" value="ECO:0007669"/>
    <property type="project" value="UniProtKB-KW"/>
</dbReference>
<feature type="coiled-coil region" evidence="1">
    <location>
        <begin position="386"/>
        <end position="434"/>
    </location>
</feature>
<comment type="caution">
    <text evidence="3">The sequence shown here is derived from an EMBL/GenBank/DDBJ whole genome shotgun (WGS) entry which is preliminary data.</text>
</comment>
<keyword evidence="1 3" id="KW-0378">Hydrolase</keyword>
<evidence type="ECO:0000313" key="4">
    <source>
        <dbReference type="Proteomes" id="UP000734343"/>
    </source>
</evidence>
<dbReference type="Pfam" id="PF13558">
    <property type="entry name" value="SbcC_Walker_B"/>
    <property type="match status" value="1"/>
</dbReference>
<keyword evidence="1 3" id="KW-0269">Exonuclease</keyword>
<dbReference type="EMBL" id="JAFMOW010000058">
    <property type="protein sequence ID" value="MBU9855359.1"/>
    <property type="molecule type" value="Genomic_DNA"/>
</dbReference>
<feature type="coiled-coil region" evidence="1">
    <location>
        <begin position="210"/>
        <end position="244"/>
    </location>
</feature>
<evidence type="ECO:0000256" key="1">
    <source>
        <dbReference type="RuleBase" id="RU363070"/>
    </source>
</evidence>